<evidence type="ECO:0000313" key="1">
    <source>
        <dbReference type="EMBL" id="MDJ1479516.1"/>
    </source>
</evidence>
<sequence>MKKSRYLLLLLSYLFINPTFAQIKIVLKEDFLFKSNNGTTEASRQERIKGKKQALLFRDSLGIKKNDSDLTNNTCTEEFQQGVILEDGRKFTLDKNEELIAYDNDFVFAARTLWHNYTKEILKYQISSNSLTLLQSLVLSNHECSIQYGSKRLLVEDTGEGGGASKFDIYTDDFKLIATYSPFNGYYDFSVCSINEKYILLGTNPLFTKEHPEAKITLLERETGKVLKEILLETQHRIDKVQPLEDIILVSTHSSDVKNFSLTAFTTSGNHLWEQKISQTPTNFILQTKIVYMLTSSQILSFDLKSGKLKIRRDLTEIFQTNLSSTNELTVVEGKSLMKDKYVGLLVASPEQEKFNNTTLIILNSKLQTEGTLKIGNNSYVPVIINITKGFSLLQENKRSNYEISE</sequence>
<protein>
    <submittedName>
        <fullName evidence="1">Uncharacterized protein</fullName>
    </submittedName>
</protein>
<evidence type="ECO:0000313" key="2">
    <source>
        <dbReference type="Proteomes" id="UP001241110"/>
    </source>
</evidence>
<reference evidence="1" key="1">
    <citation type="submission" date="2023-05" db="EMBL/GenBank/DDBJ databases">
        <authorList>
            <person name="Zhang X."/>
        </authorList>
    </citation>
    <scope>NUCLEOTIDE SEQUENCE</scope>
    <source>
        <strain evidence="1">YF14B1</strain>
    </source>
</reference>
<comment type="caution">
    <text evidence="1">The sequence shown here is derived from an EMBL/GenBank/DDBJ whole genome shotgun (WGS) entry which is preliminary data.</text>
</comment>
<gene>
    <name evidence="1" type="ORF">QNI16_03400</name>
</gene>
<dbReference type="AlphaFoldDB" id="A0AAE3QM83"/>
<dbReference type="Proteomes" id="UP001241110">
    <property type="component" value="Unassembled WGS sequence"/>
</dbReference>
<name>A0AAE3QM83_9BACT</name>
<dbReference type="RefSeq" id="WP_313975754.1">
    <property type="nucleotide sequence ID" value="NZ_JASJOS010000001.1"/>
</dbReference>
<accession>A0AAE3QM83</accession>
<organism evidence="1 2">
    <name type="scientific">Xanthocytophaga flava</name>
    <dbReference type="NCBI Taxonomy" id="3048013"/>
    <lineage>
        <taxon>Bacteria</taxon>
        <taxon>Pseudomonadati</taxon>
        <taxon>Bacteroidota</taxon>
        <taxon>Cytophagia</taxon>
        <taxon>Cytophagales</taxon>
        <taxon>Rhodocytophagaceae</taxon>
        <taxon>Xanthocytophaga</taxon>
    </lineage>
</organism>
<dbReference type="EMBL" id="JASJOS010000001">
    <property type="protein sequence ID" value="MDJ1479516.1"/>
    <property type="molecule type" value="Genomic_DNA"/>
</dbReference>
<proteinExistence type="predicted"/>